<reference evidence="1 2" key="1">
    <citation type="submission" date="2014-07" db="EMBL/GenBank/DDBJ databases">
        <authorList>
            <person name="Wibberg Daniel"/>
        </authorList>
    </citation>
    <scope>NUCLEOTIDE SEQUENCE [LARGE SCALE GENOMIC DNA]</scope>
</reference>
<organism evidence="1 2">
    <name type="scientific">Caldibacillus thermoamylovorans</name>
    <dbReference type="NCBI Taxonomy" id="35841"/>
    <lineage>
        <taxon>Bacteria</taxon>
        <taxon>Bacillati</taxon>
        <taxon>Bacillota</taxon>
        <taxon>Bacilli</taxon>
        <taxon>Bacillales</taxon>
        <taxon>Bacillaceae</taxon>
        <taxon>Caldibacillus</taxon>
    </lineage>
</organism>
<evidence type="ECO:0000313" key="1">
    <source>
        <dbReference type="EMBL" id="CEE02915.1"/>
    </source>
</evidence>
<dbReference type="RefSeq" id="WP_270577668.1">
    <property type="nucleotide sequence ID" value="NZ_JAQEZG010000006.1"/>
</dbReference>
<keyword evidence="2" id="KW-1185">Reference proteome</keyword>
<evidence type="ECO:0000313" key="2">
    <source>
        <dbReference type="Proteomes" id="UP000040576"/>
    </source>
</evidence>
<protein>
    <submittedName>
        <fullName evidence="1">Uncharacterized protein</fullName>
    </submittedName>
</protein>
<dbReference type="AlphaFoldDB" id="A0A090J4V0"/>
<gene>
    <name evidence="1" type="ORF">BT1A1_3130</name>
</gene>
<sequence>MSLLIPFPLSQASTSAYLSSKYKVHPITFRYLVAFNMIREYDRETQ</sequence>
<name>A0A090J4V0_9BACI</name>
<dbReference type="EMBL" id="CCRF01000093">
    <property type="protein sequence ID" value="CEE02915.1"/>
    <property type="molecule type" value="Genomic_DNA"/>
</dbReference>
<proteinExistence type="predicted"/>
<dbReference type="Proteomes" id="UP000040576">
    <property type="component" value="Unassembled WGS sequence"/>
</dbReference>
<accession>A0A090J4V0</accession>